<evidence type="ECO:0000256" key="3">
    <source>
        <dbReference type="ARBA" id="ARBA00023054"/>
    </source>
</evidence>
<comment type="similarity">
    <text evidence="2">Belongs to the CCDC124 family.</text>
</comment>
<dbReference type="Pfam" id="PF06244">
    <property type="entry name" value="Ccdc124"/>
    <property type="match status" value="1"/>
</dbReference>
<dbReference type="InterPro" id="IPR054414">
    <property type="entry name" value="Ccdc124/Oxs1_C"/>
</dbReference>
<evidence type="ECO:0000256" key="2">
    <source>
        <dbReference type="ARBA" id="ARBA00008296"/>
    </source>
</evidence>
<evidence type="ECO:0000259" key="5">
    <source>
        <dbReference type="Pfam" id="PF06244"/>
    </source>
</evidence>
<dbReference type="OrthoDB" id="76412at2759"/>
<accession>U4U3Q3</accession>
<dbReference type="GO" id="GO:0030496">
    <property type="term" value="C:midbody"/>
    <property type="evidence" value="ECO:0007669"/>
    <property type="project" value="UniProtKB-SubCell"/>
</dbReference>
<gene>
    <name evidence="8" type="ORF">D910_01272</name>
    <name evidence="6" type="ORF">D910_05905</name>
    <name evidence="7" type="ORF">D910_05906</name>
</gene>
<evidence type="ECO:0000313" key="8">
    <source>
        <dbReference type="EMBL" id="ERL96172.1"/>
    </source>
</evidence>
<reference evidence="6 9" key="1">
    <citation type="journal article" date="2013" name="Genome Biol.">
        <title>Draft genome of the mountain pine beetle, Dendroctonus ponderosae Hopkins, a major forest pest.</title>
        <authorList>
            <person name="Keeling C.I."/>
            <person name="Yuen M.M."/>
            <person name="Liao N.Y."/>
            <person name="Docking T.R."/>
            <person name="Chan S.K."/>
            <person name="Taylor G.A."/>
            <person name="Palmquist D.L."/>
            <person name="Jackman S.D."/>
            <person name="Nguyen A."/>
            <person name="Li M."/>
            <person name="Henderson H."/>
            <person name="Janes J.K."/>
            <person name="Zhao Y."/>
            <person name="Pandoh P."/>
            <person name="Moore R."/>
            <person name="Sperling F.A."/>
            <person name="Huber D.P."/>
            <person name="Birol I."/>
            <person name="Jones S.J."/>
            <person name="Bohlmann J."/>
        </authorList>
    </citation>
    <scope>NUCLEOTIDE SEQUENCE</scope>
</reference>
<name>U4U3Q3_DENPD</name>
<dbReference type="Proteomes" id="UP000030742">
    <property type="component" value="Unassembled WGS sequence"/>
</dbReference>
<dbReference type="PANTHER" id="PTHR21680:SF0">
    <property type="entry name" value="COILED-COIL DOMAIN-CONTAINING PROTEIN 124"/>
    <property type="match status" value="1"/>
</dbReference>
<dbReference type="EMBL" id="KI210142">
    <property type="protein sequence ID" value="ERL96172.1"/>
    <property type="molecule type" value="Genomic_DNA"/>
</dbReference>
<proteinExistence type="inferred from homology"/>
<dbReference type="EMBL" id="KB632068">
    <property type="protein sequence ID" value="ERL88519.1"/>
    <property type="molecule type" value="Genomic_DNA"/>
</dbReference>
<dbReference type="GO" id="GO:0003713">
    <property type="term" value="F:transcription coactivator activity"/>
    <property type="evidence" value="ECO:0007669"/>
    <property type="project" value="TreeGrafter"/>
</dbReference>
<dbReference type="PANTHER" id="PTHR21680">
    <property type="entry name" value="COILED-COIL DOMAIN-CONTAINING PROTEIN 124"/>
    <property type="match status" value="1"/>
</dbReference>
<evidence type="ECO:0000313" key="9">
    <source>
        <dbReference type="Proteomes" id="UP000030742"/>
    </source>
</evidence>
<comment type="subcellular location">
    <subcellularLocation>
        <location evidence="1">Midbody</location>
    </subcellularLocation>
</comment>
<sequence>MPKKFVGENSKACAAKARKLKSGALEKKSCDQQWADRCKKIEKKLMRKEEKLEKRQQYLNRKNELKELLKKETEVATKPRASQKLTRLKIEQKLLESRPKCKPLATESVAENLNRLSLGEEIARTIDAALALLDNELLLDKQPEKRRKAEYRSFQEKRLKELKSIHPTLKLSQLKELAFKEWQKIIQRVK</sequence>
<evidence type="ECO:0000313" key="7">
    <source>
        <dbReference type="EMBL" id="ERL88520.1"/>
    </source>
</evidence>
<evidence type="ECO:0000256" key="1">
    <source>
        <dbReference type="ARBA" id="ARBA00004214"/>
    </source>
</evidence>
<dbReference type="GO" id="GO:0006366">
    <property type="term" value="P:transcription by RNA polymerase II"/>
    <property type="evidence" value="ECO:0007669"/>
    <property type="project" value="TreeGrafter"/>
</dbReference>
<dbReference type="EMBL" id="KB632069">
    <property type="protein sequence ID" value="ERL88520.1"/>
    <property type="molecule type" value="Genomic_DNA"/>
</dbReference>
<organism evidence="6 9">
    <name type="scientific">Dendroctonus ponderosae</name>
    <name type="common">Mountain pine beetle</name>
    <dbReference type="NCBI Taxonomy" id="77166"/>
    <lineage>
        <taxon>Eukaryota</taxon>
        <taxon>Metazoa</taxon>
        <taxon>Ecdysozoa</taxon>
        <taxon>Arthropoda</taxon>
        <taxon>Hexapoda</taxon>
        <taxon>Insecta</taxon>
        <taxon>Pterygota</taxon>
        <taxon>Neoptera</taxon>
        <taxon>Endopterygota</taxon>
        <taxon>Coleoptera</taxon>
        <taxon>Polyphaga</taxon>
        <taxon>Cucujiformia</taxon>
        <taxon>Curculionidae</taxon>
        <taxon>Scolytinae</taxon>
        <taxon>Dendroctonus</taxon>
    </lineage>
</organism>
<evidence type="ECO:0000313" key="6">
    <source>
        <dbReference type="EMBL" id="ERL88519.1"/>
    </source>
</evidence>
<keyword evidence="3 4" id="KW-0175">Coiled coil</keyword>
<dbReference type="GO" id="GO:0005634">
    <property type="term" value="C:nucleus"/>
    <property type="evidence" value="ECO:0007669"/>
    <property type="project" value="TreeGrafter"/>
</dbReference>
<evidence type="ECO:0000256" key="4">
    <source>
        <dbReference type="SAM" id="Coils"/>
    </source>
</evidence>
<dbReference type="AlphaFoldDB" id="U4U3Q3"/>
<dbReference type="InterPro" id="IPR010422">
    <property type="entry name" value="Ccdc124/Oxs1"/>
</dbReference>
<feature type="domain" description="Coiled-coil" evidence="5">
    <location>
        <begin position="112"/>
        <end position="184"/>
    </location>
</feature>
<protein>
    <recommendedName>
        <fullName evidence="5">Coiled-coil domain-containing protein</fullName>
    </recommendedName>
</protein>
<dbReference type="STRING" id="77166.U4U3Q3"/>
<feature type="coiled-coil region" evidence="4">
    <location>
        <begin position="38"/>
        <end position="75"/>
    </location>
</feature>